<keyword evidence="3" id="KW-1185">Reference proteome</keyword>
<dbReference type="SUPFAM" id="SSF51197">
    <property type="entry name" value="Clavaminate synthase-like"/>
    <property type="match status" value="1"/>
</dbReference>
<name>A0AAW0GKT0_9APHY</name>
<evidence type="ECO:0000313" key="3">
    <source>
        <dbReference type="Proteomes" id="UP001385951"/>
    </source>
</evidence>
<dbReference type="Proteomes" id="UP001385951">
    <property type="component" value="Unassembled WGS sequence"/>
</dbReference>
<evidence type="ECO:0000256" key="1">
    <source>
        <dbReference type="SAM" id="Coils"/>
    </source>
</evidence>
<proteinExistence type="predicted"/>
<comment type="caution">
    <text evidence="2">The sequence shown here is derived from an EMBL/GenBank/DDBJ whole genome shotgun (WGS) entry which is preliminary data.</text>
</comment>
<accession>A0AAW0GKT0</accession>
<reference evidence="2 3" key="1">
    <citation type="submission" date="2022-09" db="EMBL/GenBank/DDBJ databases">
        <authorList>
            <person name="Palmer J.M."/>
        </authorList>
    </citation>
    <scope>NUCLEOTIDE SEQUENCE [LARGE SCALE GENOMIC DNA]</scope>
    <source>
        <strain evidence="2 3">DSM 7382</strain>
    </source>
</reference>
<feature type="coiled-coil region" evidence="1">
    <location>
        <begin position="300"/>
        <end position="327"/>
    </location>
</feature>
<dbReference type="Gene3D" id="2.60.120.620">
    <property type="entry name" value="q2cbj1_9rhob like domain"/>
    <property type="match status" value="1"/>
</dbReference>
<evidence type="ECO:0000313" key="2">
    <source>
        <dbReference type="EMBL" id="KAK7690249.1"/>
    </source>
</evidence>
<protein>
    <submittedName>
        <fullName evidence="2">Uncharacterized protein</fullName>
    </submittedName>
</protein>
<organism evidence="2 3">
    <name type="scientific">Cerrena zonata</name>
    <dbReference type="NCBI Taxonomy" id="2478898"/>
    <lineage>
        <taxon>Eukaryota</taxon>
        <taxon>Fungi</taxon>
        <taxon>Dikarya</taxon>
        <taxon>Basidiomycota</taxon>
        <taxon>Agaricomycotina</taxon>
        <taxon>Agaricomycetes</taxon>
        <taxon>Polyporales</taxon>
        <taxon>Cerrenaceae</taxon>
        <taxon>Cerrena</taxon>
    </lineage>
</organism>
<sequence>MTKEYQALTSDQVDFFMEHGYVVIKQAFTKEQAAAWTETMWVRLDLDPNDKSSWKQERIHMPFHKKETVASFAPKAWEAMKELLGGEERIDEASSSWGDSFIVNLGTPDLEKEGSEIAPPDLPNWHVDGDFFVHFLDSPEQALLVIPLYSDIKPRGGATYIATDGIDAIADYLADHPEGVLPVSMSFVPSISTVQDPKDDPAYWSHPEAAKRCKNFVELTGEVGDVILMHPLMLHSASKNHLRLPRIITNPPVALKQPFNFNRENPDEFSLVERKTLKALGLERLDFKPTTERRRIAPRSGRIEIQKKMLEEEKRRLETLAGRVQATATSIAKNGMPTRRIVVA</sequence>
<dbReference type="EMBL" id="JASBNA010000007">
    <property type="protein sequence ID" value="KAK7690249.1"/>
    <property type="molecule type" value="Genomic_DNA"/>
</dbReference>
<gene>
    <name evidence="2" type="ORF">QCA50_006904</name>
</gene>
<keyword evidence="1" id="KW-0175">Coiled coil</keyword>
<dbReference type="AlphaFoldDB" id="A0AAW0GKT0"/>